<protein>
    <submittedName>
        <fullName evidence="1">Uncharacterized protein</fullName>
    </submittedName>
</protein>
<dbReference type="AlphaFoldDB" id="A0A7J6NZJ4"/>
<evidence type="ECO:0000313" key="2">
    <source>
        <dbReference type="Proteomes" id="UP000541610"/>
    </source>
</evidence>
<dbReference type="EMBL" id="JABANP010000136">
    <property type="protein sequence ID" value="KAF4689007.1"/>
    <property type="molecule type" value="Genomic_DNA"/>
</dbReference>
<organism evidence="1 2">
    <name type="scientific">Perkinsus olseni</name>
    <name type="common">Perkinsus atlanticus</name>
    <dbReference type="NCBI Taxonomy" id="32597"/>
    <lineage>
        <taxon>Eukaryota</taxon>
        <taxon>Sar</taxon>
        <taxon>Alveolata</taxon>
        <taxon>Perkinsozoa</taxon>
        <taxon>Perkinsea</taxon>
        <taxon>Perkinsida</taxon>
        <taxon>Perkinsidae</taxon>
        <taxon>Perkinsus</taxon>
    </lineage>
</organism>
<gene>
    <name evidence="1" type="ORF">FOZ60_002178</name>
</gene>
<proteinExistence type="predicted"/>
<reference evidence="1 2" key="1">
    <citation type="submission" date="2020-04" db="EMBL/GenBank/DDBJ databases">
        <title>Perkinsus olseni comparative genomics.</title>
        <authorList>
            <person name="Bogema D.R."/>
        </authorList>
    </citation>
    <scope>NUCLEOTIDE SEQUENCE [LARGE SCALE GENOMIC DNA]</scope>
    <source>
        <strain evidence="1">00978-12</strain>
    </source>
</reference>
<dbReference type="Proteomes" id="UP000541610">
    <property type="component" value="Unassembled WGS sequence"/>
</dbReference>
<evidence type="ECO:0000313" key="1">
    <source>
        <dbReference type="EMBL" id="KAF4689007.1"/>
    </source>
</evidence>
<sequence length="172" mass="19300">MEKIEHWDMLGQEAIQKLLDEGHKDLLDVYVCDANLPPPESLAMLRQATDLLSNRERTWWLRSRTRIRGRRIGMKRRSSASPTSPVCAIRLRRCTCLPTPPTRPPLVGDGREATENVLEHTSVTFLNSEGFSATTRSSPLMSPDMSDCPRSNSGADAIAVTDKNDQCNCWFA</sequence>
<name>A0A7J6NZJ4_PEROL</name>
<comment type="caution">
    <text evidence="1">The sequence shown here is derived from an EMBL/GenBank/DDBJ whole genome shotgun (WGS) entry which is preliminary data.</text>
</comment>
<accession>A0A7J6NZJ4</accession>